<dbReference type="Pfam" id="PF07728">
    <property type="entry name" value="AAA_5"/>
    <property type="match status" value="1"/>
</dbReference>
<dbReference type="Gene3D" id="3.40.50.300">
    <property type="entry name" value="P-loop containing nucleotide triphosphate hydrolases"/>
    <property type="match status" value="2"/>
</dbReference>
<proteinExistence type="predicted"/>
<dbReference type="InterPro" id="IPR011704">
    <property type="entry name" value="ATPase_dyneun-rel_AAA"/>
</dbReference>
<dbReference type="KEGG" id="tgg:A3K92_01970"/>
<name>A0A2Z2M7M3_THEGO</name>
<evidence type="ECO:0000313" key="2">
    <source>
        <dbReference type="EMBL" id="ASJ00332.1"/>
    </source>
</evidence>
<dbReference type="AlphaFoldDB" id="A0A2Z2M7M3"/>
<dbReference type="InterPro" id="IPR003593">
    <property type="entry name" value="AAA+_ATPase"/>
</dbReference>
<dbReference type="RefSeq" id="WP_198361950.1">
    <property type="nucleotide sequence ID" value="NZ_CP014855.1"/>
</dbReference>
<keyword evidence="3" id="KW-1185">Reference proteome</keyword>
<dbReference type="Proteomes" id="UP000250134">
    <property type="component" value="Chromosome"/>
</dbReference>
<gene>
    <name evidence="2" type="ORF">A3K92_01970</name>
</gene>
<evidence type="ECO:0000313" key="3">
    <source>
        <dbReference type="Proteomes" id="UP000250134"/>
    </source>
</evidence>
<protein>
    <recommendedName>
        <fullName evidence="1">AAA+ ATPase domain-containing protein</fullName>
    </recommendedName>
</protein>
<dbReference type="OrthoDB" id="9837at2157"/>
<dbReference type="PANTHER" id="PTHR37291">
    <property type="entry name" value="5-METHYLCYTOSINE-SPECIFIC RESTRICTION ENZYME B"/>
    <property type="match status" value="1"/>
</dbReference>
<dbReference type="PANTHER" id="PTHR37291:SF1">
    <property type="entry name" value="TYPE IV METHYL-DIRECTED RESTRICTION ENZYME ECOKMCRB SUBUNIT"/>
    <property type="match status" value="1"/>
</dbReference>
<reference evidence="2 3" key="1">
    <citation type="submission" date="2016-03" db="EMBL/GenBank/DDBJ databases">
        <title>Complete genome sequence of Thermococcus gorgonarius.</title>
        <authorList>
            <person name="Oger P.M."/>
        </authorList>
    </citation>
    <scope>NUCLEOTIDE SEQUENCE [LARGE SCALE GENOMIC DNA]</scope>
    <source>
        <strain evidence="2 3">W-12</strain>
    </source>
</reference>
<dbReference type="GO" id="GO:0005524">
    <property type="term" value="F:ATP binding"/>
    <property type="evidence" value="ECO:0007669"/>
    <property type="project" value="InterPro"/>
</dbReference>
<dbReference type="GO" id="GO:0016887">
    <property type="term" value="F:ATP hydrolysis activity"/>
    <property type="evidence" value="ECO:0007669"/>
    <property type="project" value="InterPro"/>
</dbReference>
<organism evidence="2 3">
    <name type="scientific">Thermococcus gorgonarius</name>
    <dbReference type="NCBI Taxonomy" id="71997"/>
    <lineage>
        <taxon>Archaea</taxon>
        <taxon>Methanobacteriati</taxon>
        <taxon>Methanobacteriota</taxon>
        <taxon>Thermococci</taxon>
        <taxon>Thermococcales</taxon>
        <taxon>Thermococcaceae</taxon>
        <taxon>Thermococcus</taxon>
    </lineage>
</organism>
<accession>A0A2Z2M7M3</accession>
<dbReference type="SUPFAM" id="SSF52540">
    <property type="entry name" value="P-loop containing nucleoside triphosphate hydrolases"/>
    <property type="match status" value="1"/>
</dbReference>
<dbReference type="InterPro" id="IPR027417">
    <property type="entry name" value="P-loop_NTPase"/>
</dbReference>
<dbReference type="REBASE" id="210313">
    <property type="entry name" value="TgoW12McrBCP"/>
</dbReference>
<feature type="domain" description="AAA+ ATPase" evidence="1">
    <location>
        <begin position="423"/>
        <end position="786"/>
    </location>
</feature>
<dbReference type="GeneID" id="33331276"/>
<sequence length="920" mass="106208">MPIPDGITREHVLKAIDEINREGVPPKHQAQNTFLVVEGKKYPVKYVVLKAAKVAGVDLSIKEFTTLEAKNYLKRLGFNIVREEWKLGIRILSKAGEGFIKRASEEGFNVSMNQLGYFSKKGHTIYYKLKLPPELNISSKLVHFEWLARPEEESAQFMVGLHLEFPREQRKLNRKLADLLLEYVDLDKLGKRVGAPVVREDKIVFTWFTASKMYESPADTEEEIIEWLVTSMLEFYKTFLPALKDALDKIKKHEPSYWVEIASPPTMDYVGKLIWAPKGKRWKIIEEVKEGDVVYHYITSKGPSEYQKKFVGKSKVKGFPKVVKKEEIKERLQSIVSSWDEHYSEFTDTWFSRYNEFYLLELEDFEPFEPPISASEIGFKAPQSYFIRAPSEIIKALDVGKFSESEVIIPPKMPSKIDNLLARKGQLILYGPPGTGKTWLASKYIRHKVPNGIHSLGKDSSLREDIKYYLLVMSTAKYDPSQIKEGLEEVFSGKLLHAFEEIEEGDIAFVYLTHPYKRVTAIARCTGKTEEGAKFKIIKLVNGPTYDEMKREEPISDSLAVRTMLRGTLFPLSHEEAQWIASKIGFDALKPLGVLDEGTKREFKAFEFVTFHPAFSYEDFVEGIKPETYEDPETGKKELLFKVEEGVFKRISRNAYNALLAWAGVEKEWTENTGLPSLSKDEIERIKRKIKNEAEGMPKFYLIIDEINRGDIPKIFGELITLLETDKRLFMDNETVTTLPYSKKRFGVPPNLHIIGTMNTSDRSIALMDVALRRRFGFIEMMPDYTVLKEHIIDNASEEVKPLAGIAVSALKALNKRIKREYDRDHQIGHSYYFRLNDHLNSREEFLKELKIIWFHEILPLLQEYFYDSPEKLERVLKSKNSENSFIRSSEDGIELKSEDEFTDDSFLEALKALIEAERE</sequence>
<evidence type="ECO:0000259" key="1">
    <source>
        <dbReference type="SMART" id="SM00382"/>
    </source>
</evidence>
<dbReference type="InterPro" id="IPR052934">
    <property type="entry name" value="Methyl-DNA_Rec/Restrict_Enz"/>
</dbReference>
<dbReference type="SMART" id="SM00382">
    <property type="entry name" value="AAA"/>
    <property type="match status" value="1"/>
</dbReference>
<dbReference type="EMBL" id="CP014855">
    <property type="protein sequence ID" value="ASJ00332.1"/>
    <property type="molecule type" value="Genomic_DNA"/>
</dbReference>